<accession>A0ABX6JIS9</accession>
<dbReference type="Proteomes" id="UP000501338">
    <property type="component" value="Chromosome"/>
</dbReference>
<dbReference type="InterPro" id="IPR013397">
    <property type="entry name" value="CRISPR-assoc_prot_Csy1"/>
</dbReference>
<evidence type="ECO:0000313" key="1">
    <source>
        <dbReference type="EMBL" id="QIF89086.1"/>
    </source>
</evidence>
<name>A0ABX6JIS9_9GAMM</name>
<organism evidence="1 2">
    <name type="scientific">Proteus terrae subsp. cibarius</name>
    <dbReference type="NCBI Taxonomy" id="626774"/>
    <lineage>
        <taxon>Bacteria</taxon>
        <taxon>Pseudomonadati</taxon>
        <taxon>Pseudomonadota</taxon>
        <taxon>Gammaproteobacteria</taxon>
        <taxon>Enterobacterales</taxon>
        <taxon>Morganellaceae</taxon>
        <taxon>Proteus</taxon>
    </lineage>
</organism>
<dbReference type="RefSeq" id="WP_156733776.1">
    <property type="nucleotide sequence ID" value="NZ_CP045008.1"/>
</dbReference>
<evidence type="ECO:0000313" key="2">
    <source>
        <dbReference type="Proteomes" id="UP000501338"/>
    </source>
</evidence>
<protein>
    <submittedName>
        <fullName evidence="1">Type I-F CRISPR-associated protein Csy1</fullName>
    </submittedName>
</protein>
<dbReference type="Pfam" id="PF09611">
    <property type="entry name" value="Cas_Csy1"/>
    <property type="match status" value="1"/>
</dbReference>
<keyword evidence="2" id="KW-1185">Reference proteome</keyword>
<reference evidence="1 2" key="1">
    <citation type="submission" date="2020-01" db="EMBL/GenBank/DDBJ databases">
        <title>The genomic epidemiology of tigecycline resistance gene tet(X) variants in a swine farm in China.</title>
        <authorList>
            <person name="Peng K."/>
            <person name="Li R."/>
        </authorList>
    </citation>
    <scope>NUCLEOTIDE SEQUENCE [LARGE SCALE GENOMIC DNA]</scope>
    <source>
        <strain evidence="1 2">ZF1</strain>
    </source>
</reference>
<dbReference type="EMBL" id="CP047340">
    <property type="protein sequence ID" value="QIF89086.1"/>
    <property type="molecule type" value="Genomic_DNA"/>
</dbReference>
<dbReference type="NCBIfam" id="TIGR02564">
    <property type="entry name" value="cas_Csy1"/>
    <property type="match status" value="1"/>
</dbReference>
<sequence length="449" mass="52039">MDGTLSAAIAEYIEQRKQEKLKPLQKKLNSTLEKSSDPVEIAQAKVEYSDNAMPIELEFEPKNWLSNKAKLAKQITIATHAPKYLNSDAKASGIYLDKFEILDNRYLVTQHIPKKSIDFIGNAAVLDVATFLKMEVKGESLIDQLNANHINALKIFTDDPDLLDLWKNGFKQAFYDENVSAHTLSKQVYFLINKEKKEYHLLCPLYSSALSQELYFKIRQSRYGDSKEIRDAYKKGLYDERSNVYFLETAVQMFGGSKPQNISQLNSERHGQGFLLNCAPPTYQAQIKPPLHSLSIFNRQFSFQTNALIREFKAFLAGLTEKDRNFKTRYQRDYHYVKPLIDSLLNFIAEIQSIPNCSGWSNSPECKMKRAHQLLLDIDNPDLVFQREREQGDWLESVANDFSLWLLRKLENKQVYVLGDVEHRYFKKLCLNELRTFERISVIFEENNA</sequence>
<gene>
    <name evidence="1" type="primary">csy1</name>
    <name evidence="1" type="ORF">GTH23_03075</name>
</gene>
<proteinExistence type="predicted"/>